<comment type="caution">
    <text evidence="1">The sequence shown here is derived from an EMBL/GenBank/DDBJ whole genome shotgun (WGS) entry which is preliminary data.</text>
</comment>
<organism evidence="1 2">
    <name type="scientific">Candidatus Uhrbacteria bacterium GW2011_GWF2_39_13</name>
    <dbReference type="NCBI Taxonomy" id="1618995"/>
    <lineage>
        <taxon>Bacteria</taxon>
        <taxon>Candidatus Uhriibacteriota</taxon>
    </lineage>
</organism>
<dbReference type="Proteomes" id="UP000033935">
    <property type="component" value="Unassembled WGS sequence"/>
</dbReference>
<gene>
    <name evidence="1" type="ORF">UT30_C0031G0009</name>
</gene>
<evidence type="ECO:0000313" key="2">
    <source>
        <dbReference type="Proteomes" id="UP000033935"/>
    </source>
</evidence>
<reference evidence="1 2" key="1">
    <citation type="journal article" date="2015" name="Nature">
        <title>rRNA introns, odd ribosomes, and small enigmatic genomes across a large radiation of phyla.</title>
        <authorList>
            <person name="Brown C.T."/>
            <person name="Hug L.A."/>
            <person name="Thomas B.C."/>
            <person name="Sharon I."/>
            <person name="Castelle C.J."/>
            <person name="Singh A."/>
            <person name="Wilkins M.J."/>
            <person name="Williams K.H."/>
            <person name="Banfield J.F."/>
        </authorList>
    </citation>
    <scope>NUCLEOTIDE SEQUENCE [LARGE SCALE GENOMIC DNA]</scope>
</reference>
<proteinExistence type="predicted"/>
<accession>A0A0G0MJN4</accession>
<name>A0A0G0MJN4_9BACT</name>
<dbReference type="EMBL" id="LBWG01000031">
    <property type="protein sequence ID" value="KKR03363.1"/>
    <property type="molecule type" value="Genomic_DNA"/>
</dbReference>
<dbReference type="AlphaFoldDB" id="A0A0G0MJN4"/>
<sequence>MARTGFEPKHDKMERRLQKTDPQAFFKNKSQSSLYDVFTHQQKNKFRENSIPCFDLGISVSFIIGFVQKYKYCQDF</sequence>
<evidence type="ECO:0000313" key="1">
    <source>
        <dbReference type="EMBL" id="KKR03363.1"/>
    </source>
</evidence>
<protein>
    <submittedName>
        <fullName evidence="1">Uncharacterized protein</fullName>
    </submittedName>
</protein>